<accession>A0A8C5K136</accession>
<dbReference type="GO" id="GO:0070169">
    <property type="term" value="P:positive regulation of biomineral tissue development"/>
    <property type="evidence" value="ECO:0007669"/>
    <property type="project" value="Ensembl"/>
</dbReference>
<dbReference type="GO" id="GO:0032876">
    <property type="term" value="P:negative regulation of DNA endoreduplication"/>
    <property type="evidence" value="ECO:0007669"/>
    <property type="project" value="Ensembl"/>
</dbReference>
<dbReference type="GO" id="GO:0045841">
    <property type="term" value="P:negative regulation of mitotic metaphase/anaphase transition"/>
    <property type="evidence" value="ECO:0007669"/>
    <property type="project" value="Ensembl"/>
</dbReference>
<dbReference type="GO" id="GO:0019901">
    <property type="term" value="F:protein kinase binding"/>
    <property type="evidence" value="ECO:0007669"/>
    <property type="project" value="Ensembl"/>
</dbReference>
<dbReference type="GO" id="GO:0007057">
    <property type="term" value="P:spindle assembly involved in female meiosis I"/>
    <property type="evidence" value="ECO:0007669"/>
    <property type="project" value="Ensembl"/>
</dbReference>
<dbReference type="GO" id="GO:0010997">
    <property type="term" value="F:anaphase-promoting complex binding"/>
    <property type="evidence" value="ECO:0007669"/>
    <property type="project" value="Ensembl"/>
</dbReference>
<dbReference type="GO" id="GO:0005654">
    <property type="term" value="C:nucleoplasm"/>
    <property type="evidence" value="ECO:0007669"/>
    <property type="project" value="Ensembl"/>
</dbReference>
<evidence type="ECO:0000256" key="10">
    <source>
        <dbReference type="ARBA" id="ARBA00022833"/>
    </source>
</evidence>
<dbReference type="Proteomes" id="UP000694385">
    <property type="component" value="Unassembled WGS sequence"/>
</dbReference>
<evidence type="ECO:0000256" key="6">
    <source>
        <dbReference type="ARBA" id="ARBA00022723"/>
    </source>
</evidence>
<proteinExistence type="predicted"/>
<dbReference type="AlphaFoldDB" id="A0A8C5K136"/>
<dbReference type="GO" id="GO:0010971">
    <property type="term" value="P:positive regulation of G2/M transition of mitotic cell cycle"/>
    <property type="evidence" value="ECO:0007669"/>
    <property type="project" value="Ensembl"/>
</dbReference>
<dbReference type="GO" id="GO:1905322">
    <property type="term" value="P:positive regulation of mesenchymal stem cell migration"/>
    <property type="evidence" value="ECO:0007669"/>
    <property type="project" value="Ensembl"/>
</dbReference>
<evidence type="ECO:0000313" key="16">
    <source>
        <dbReference type="Ensembl" id="ENSJJAP00000003341.1"/>
    </source>
</evidence>
<dbReference type="GO" id="GO:0008284">
    <property type="term" value="P:positive regulation of cell population proliferation"/>
    <property type="evidence" value="ECO:0007669"/>
    <property type="project" value="Ensembl"/>
</dbReference>
<dbReference type="GO" id="GO:0045835">
    <property type="term" value="P:negative regulation of meiotic nuclear division"/>
    <property type="evidence" value="ECO:0007669"/>
    <property type="project" value="Ensembl"/>
</dbReference>
<dbReference type="GO" id="GO:0016050">
    <property type="term" value="P:vesicle organization"/>
    <property type="evidence" value="ECO:0007669"/>
    <property type="project" value="Ensembl"/>
</dbReference>
<evidence type="ECO:0000256" key="3">
    <source>
        <dbReference type="ARBA" id="ARBA00004906"/>
    </source>
</evidence>
<evidence type="ECO:0000256" key="11">
    <source>
        <dbReference type="ARBA" id="ARBA00023242"/>
    </source>
</evidence>
<dbReference type="GO" id="GO:1990948">
    <property type="term" value="F:ubiquitin ligase inhibitor activity"/>
    <property type="evidence" value="ECO:0007669"/>
    <property type="project" value="Ensembl"/>
</dbReference>
<dbReference type="GO" id="GO:0005737">
    <property type="term" value="C:cytoplasm"/>
    <property type="evidence" value="ECO:0007669"/>
    <property type="project" value="UniProtKB-SubCell"/>
</dbReference>
<keyword evidence="6" id="KW-0479">Metal-binding</keyword>
<evidence type="ECO:0000256" key="9">
    <source>
        <dbReference type="ARBA" id="ARBA00022786"/>
    </source>
</evidence>
<dbReference type="PANTHER" id="PTHR15493:SF8">
    <property type="entry name" value="F-BOX ONLY PROTEIN 5"/>
    <property type="match status" value="1"/>
</dbReference>
<feature type="region of interest" description="Disordered" evidence="14">
    <location>
        <begin position="125"/>
        <end position="154"/>
    </location>
</feature>
<reference evidence="16" key="2">
    <citation type="submission" date="2025-09" db="UniProtKB">
        <authorList>
            <consortium name="Ensembl"/>
        </authorList>
    </citation>
    <scope>IDENTIFICATION</scope>
</reference>
<dbReference type="GO" id="GO:0006974">
    <property type="term" value="P:DNA damage response"/>
    <property type="evidence" value="ECO:0007669"/>
    <property type="project" value="Ensembl"/>
</dbReference>
<comment type="pathway">
    <text evidence="3">Protein modification; protein ubiquitination.</text>
</comment>
<keyword evidence="11" id="KW-0539">Nucleus</keyword>
<dbReference type="FunFam" id="2.20.25.20:FF:000006">
    <property type="entry name" value="F-box only protein 5"/>
    <property type="match status" value="1"/>
</dbReference>
<dbReference type="SUPFAM" id="SSF81383">
    <property type="entry name" value="F-box domain"/>
    <property type="match status" value="1"/>
</dbReference>
<evidence type="ECO:0000256" key="1">
    <source>
        <dbReference type="ARBA" id="ARBA00004123"/>
    </source>
</evidence>
<keyword evidence="7 13" id="KW-0863">Zinc-finger</keyword>
<evidence type="ECO:0000256" key="7">
    <source>
        <dbReference type="ARBA" id="ARBA00022771"/>
    </source>
</evidence>
<sequence length="410" mass="46246">MSRPARSGVSRPPSCFCSSLNFCVSFVGCKEERSILSVKMKCDFNCNPVRTELKVAKSEDSGRQDSHSPACSEGACKDCFKCHESHSLSNKENQCVQQTPGGLNESELEVSRLHEDSGYASFTLQSSPVPDEGFRSRPRSCLPRPQSTPQYPNKHLLPALHFEKVVCSTLKKNAKRNPKVDREMLKEVMSSGNFRLQNLIGRKMGLEHLDILSELFRRGFRHLLANILTRLSDMDLINLSKVSRVWKKILEDDKSAFQLYSKAIQRRESSKISLHASTREYAMIRTALASVQKSTAWAPPRKDALAKSSNQRDPKNSTHSRHNEFFEVAKTLKNNESLKSCIRCNSPAKYDSYLHRAVCKREGCGFDYCTRCLCAYHSTKDCANGKLLKTSCKAGPLPGTRRSKKNLQRL</sequence>
<evidence type="ECO:0000256" key="12">
    <source>
        <dbReference type="ARBA" id="ARBA00023306"/>
    </source>
</evidence>
<keyword evidence="5" id="KW-0132">Cell division</keyword>
<dbReference type="GO" id="GO:0051301">
    <property type="term" value="P:cell division"/>
    <property type="evidence" value="ECO:0007669"/>
    <property type="project" value="UniProtKB-KW"/>
</dbReference>
<dbReference type="Ensembl" id="ENSJJAT00000007353.1">
    <property type="protein sequence ID" value="ENSJJAP00000003341.1"/>
    <property type="gene ID" value="ENSJJAG00000006490.1"/>
</dbReference>
<dbReference type="OMA" id="VVLSCMQ"/>
<keyword evidence="17" id="KW-1185">Reference proteome</keyword>
<name>A0A8C5K136_JACJA</name>
<dbReference type="InterPro" id="IPR036047">
    <property type="entry name" value="F-box-like_dom_sf"/>
</dbReference>
<comment type="subcellular location">
    <subcellularLocation>
        <location evidence="2">Cytoplasm</location>
    </subcellularLocation>
    <subcellularLocation>
        <location evidence="1">Nucleus</location>
    </subcellularLocation>
</comment>
<gene>
    <name evidence="16" type="primary">Fbxo5</name>
</gene>
<organism evidence="16 17">
    <name type="scientific">Jaculus jaculus</name>
    <name type="common">Lesser Egyptian jerboa</name>
    <dbReference type="NCBI Taxonomy" id="51337"/>
    <lineage>
        <taxon>Eukaryota</taxon>
        <taxon>Metazoa</taxon>
        <taxon>Chordata</taxon>
        <taxon>Craniata</taxon>
        <taxon>Vertebrata</taxon>
        <taxon>Euteleostomi</taxon>
        <taxon>Mammalia</taxon>
        <taxon>Eutheria</taxon>
        <taxon>Euarchontoglires</taxon>
        <taxon>Glires</taxon>
        <taxon>Rodentia</taxon>
        <taxon>Myomorpha</taxon>
        <taxon>Dipodoidea</taxon>
        <taxon>Dipodidae</taxon>
        <taxon>Dipodinae</taxon>
        <taxon>Jaculus</taxon>
    </lineage>
</organism>
<protein>
    <submittedName>
        <fullName evidence="16">F-box protein 5</fullName>
    </submittedName>
</protein>
<feature type="domain" description="ZBR-type" evidence="15">
    <location>
        <begin position="337"/>
        <end position="385"/>
    </location>
</feature>
<dbReference type="GO" id="GO:2000773">
    <property type="term" value="P:negative regulation of cellular senescence"/>
    <property type="evidence" value="ECO:0007669"/>
    <property type="project" value="Ensembl"/>
</dbReference>
<dbReference type="UniPathway" id="UPA00143"/>
<dbReference type="Gene3D" id="1.20.1280.50">
    <property type="match status" value="1"/>
</dbReference>
<dbReference type="PROSITE" id="PS51257">
    <property type="entry name" value="PROKAR_LIPOPROTEIN"/>
    <property type="match status" value="1"/>
</dbReference>
<keyword evidence="4" id="KW-0963">Cytoplasm</keyword>
<dbReference type="PANTHER" id="PTHR15493">
    <property type="entry name" value="F-BOX ONLY PROTEIN 5 AND 43"/>
    <property type="match status" value="1"/>
</dbReference>
<dbReference type="GO" id="GO:0072687">
    <property type="term" value="C:meiotic spindle"/>
    <property type="evidence" value="ECO:0007669"/>
    <property type="project" value="Ensembl"/>
</dbReference>
<evidence type="ECO:0000256" key="2">
    <source>
        <dbReference type="ARBA" id="ARBA00004496"/>
    </source>
</evidence>
<feature type="region of interest" description="Disordered" evidence="14">
    <location>
        <begin position="299"/>
        <end position="322"/>
    </location>
</feature>
<dbReference type="GO" id="GO:0045669">
    <property type="term" value="P:positive regulation of osteoblast differentiation"/>
    <property type="evidence" value="ECO:0007669"/>
    <property type="project" value="Ensembl"/>
</dbReference>
<evidence type="ECO:0000256" key="5">
    <source>
        <dbReference type="ARBA" id="ARBA00022618"/>
    </source>
</evidence>
<dbReference type="InterPro" id="IPR047147">
    <property type="entry name" value="FBX5_43"/>
</dbReference>
<evidence type="ECO:0000313" key="17">
    <source>
        <dbReference type="Proteomes" id="UP000694385"/>
    </source>
</evidence>
<dbReference type="GO" id="GO:0046785">
    <property type="term" value="P:microtubule polymerization"/>
    <property type="evidence" value="ECO:0007669"/>
    <property type="project" value="Ensembl"/>
</dbReference>
<dbReference type="InterPro" id="IPR044064">
    <property type="entry name" value="ZF_ZBR"/>
</dbReference>
<keyword evidence="8" id="KW-0498">Mitosis</keyword>
<dbReference type="Pfam" id="PF00646">
    <property type="entry name" value="F-box"/>
    <property type="match status" value="1"/>
</dbReference>
<evidence type="ECO:0000256" key="4">
    <source>
        <dbReference type="ARBA" id="ARBA00022490"/>
    </source>
</evidence>
<dbReference type="GO" id="GO:0008270">
    <property type="term" value="F:zinc ion binding"/>
    <property type="evidence" value="ECO:0007669"/>
    <property type="project" value="UniProtKB-KW"/>
</dbReference>
<dbReference type="GO" id="GO:0001556">
    <property type="term" value="P:oocyte maturation"/>
    <property type="evidence" value="ECO:0007669"/>
    <property type="project" value="Ensembl"/>
</dbReference>
<dbReference type="Pfam" id="PF22191">
    <property type="entry name" value="IBR_1"/>
    <property type="match status" value="1"/>
</dbReference>
<evidence type="ECO:0000256" key="8">
    <source>
        <dbReference type="ARBA" id="ARBA00022776"/>
    </source>
</evidence>
<evidence type="ECO:0000256" key="13">
    <source>
        <dbReference type="PROSITE-ProRule" id="PRU01220"/>
    </source>
</evidence>
<feature type="compositionally biased region" description="Basic and acidic residues" evidence="14">
    <location>
        <begin position="300"/>
        <end position="322"/>
    </location>
</feature>
<evidence type="ECO:0000259" key="15">
    <source>
        <dbReference type="PROSITE" id="PS51872"/>
    </source>
</evidence>
<reference evidence="16" key="1">
    <citation type="submission" date="2025-08" db="UniProtKB">
        <authorList>
            <consortium name="Ensembl"/>
        </authorList>
    </citation>
    <scope>IDENTIFICATION</scope>
</reference>
<dbReference type="CDD" id="cd20364">
    <property type="entry name" value="BRcat_RBR_FBXO5"/>
    <property type="match status" value="1"/>
</dbReference>
<keyword evidence="12" id="KW-0131">Cell cycle</keyword>
<dbReference type="GeneTree" id="ENSGT00530000063692"/>
<dbReference type="InterPro" id="IPR001810">
    <property type="entry name" value="F-box_dom"/>
</dbReference>
<keyword evidence="10" id="KW-0862">Zinc</keyword>
<dbReference type="PROSITE" id="PS51872">
    <property type="entry name" value="ZF_ZBR"/>
    <property type="match status" value="1"/>
</dbReference>
<dbReference type="Gene3D" id="2.20.25.20">
    <property type="match status" value="1"/>
</dbReference>
<keyword evidence="9" id="KW-0833">Ubl conjugation pathway</keyword>
<evidence type="ECO:0000256" key="14">
    <source>
        <dbReference type="SAM" id="MobiDB-lite"/>
    </source>
</evidence>
<dbReference type="GO" id="GO:0016567">
    <property type="term" value="P:protein ubiquitination"/>
    <property type="evidence" value="ECO:0007669"/>
    <property type="project" value="UniProtKB-UniPathway"/>
</dbReference>